<keyword evidence="2" id="KW-0472">Membrane</keyword>
<dbReference type="RefSeq" id="WP_191798816.1">
    <property type="nucleotide sequence ID" value="NZ_JACSQL010000002.1"/>
</dbReference>
<keyword evidence="2" id="KW-0812">Transmembrane</keyword>
<evidence type="ECO:0000313" key="3">
    <source>
        <dbReference type="EMBL" id="MBD7967561.1"/>
    </source>
</evidence>
<accession>A0ABR8SVL7</accession>
<evidence type="ECO:0000313" key="4">
    <source>
        <dbReference type="Proteomes" id="UP000608071"/>
    </source>
</evidence>
<gene>
    <name evidence="3" type="ORF">H9647_05765</name>
</gene>
<dbReference type="NCBIfam" id="TIGR02867">
    <property type="entry name" value="spore_II_P"/>
    <property type="match status" value="1"/>
</dbReference>
<sequence>MNKIQTWNVAKWRAGVLKMLATGKALMLLIMVSALFFVVLGLGGMAERKLSTSSISSMKGFAGSISSGIFMDMLGMELPHLAQGKQQSEITGEQITSFVFEMLTGVDPLNPKSLIASQVPGMGTNEPVLLRIGSGNEKAEAPQDYQPDPGYVAESSGETPGQAEPDPEPNPDPGESPAPSNTNPGTEVPGKVTENQSPAEAKKKTVLIYHTHPHEAYNPLLGTKSNNPSSPKASANVFLPGSYLAKALESQGIGVVHETEDYVTTKKDYNWNYSYKYSRETVKSAMAANDDLTYLIDIHRDSSRHDKSTATINGKSYAKVFFIIGHDNPNWEKNEAYAAKIHKKMEKLYPGLSRGVWGKNGGGGNNGEYNQSLSENSILIEIGGIDNTDAELKRTSEALADIIAEVYMEDQKIDKASTDQNPSSSNKG</sequence>
<proteinExistence type="predicted"/>
<dbReference type="Proteomes" id="UP000608071">
    <property type="component" value="Unassembled WGS sequence"/>
</dbReference>
<dbReference type="InterPro" id="IPR010897">
    <property type="entry name" value="Spore_II_P"/>
</dbReference>
<dbReference type="SUPFAM" id="SSF53187">
    <property type="entry name" value="Zn-dependent exopeptidases"/>
    <property type="match status" value="1"/>
</dbReference>
<dbReference type="Gene3D" id="3.40.630.40">
    <property type="entry name" value="Zn-dependent exopeptidases"/>
    <property type="match status" value="1"/>
</dbReference>
<organism evidence="3 4">
    <name type="scientific">Paenibacillus gallinarum</name>
    <dbReference type="NCBI Taxonomy" id="2762232"/>
    <lineage>
        <taxon>Bacteria</taxon>
        <taxon>Bacillati</taxon>
        <taxon>Bacillota</taxon>
        <taxon>Bacilli</taxon>
        <taxon>Bacillales</taxon>
        <taxon>Paenibacillaceae</taxon>
        <taxon>Paenibacillus</taxon>
    </lineage>
</organism>
<evidence type="ECO:0000256" key="2">
    <source>
        <dbReference type="SAM" id="Phobius"/>
    </source>
</evidence>
<protein>
    <submittedName>
        <fullName evidence="3">Stage II sporulation protein P</fullName>
    </submittedName>
</protein>
<feature type="region of interest" description="Disordered" evidence="1">
    <location>
        <begin position="137"/>
        <end position="199"/>
    </location>
</feature>
<keyword evidence="2" id="KW-1133">Transmembrane helix</keyword>
<reference evidence="3 4" key="1">
    <citation type="submission" date="2020-08" db="EMBL/GenBank/DDBJ databases">
        <title>A Genomic Blueprint of the Chicken Gut Microbiome.</title>
        <authorList>
            <person name="Gilroy R."/>
            <person name="Ravi A."/>
            <person name="Getino M."/>
            <person name="Pursley I."/>
            <person name="Horton D.L."/>
            <person name="Alikhan N.-F."/>
            <person name="Baker D."/>
            <person name="Gharbi K."/>
            <person name="Hall N."/>
            <person name="Watson M."/>
            <person name="Adriaenssens E.M."/>
            <person name="Foster-Nyarko E."/>
            <person name="Jarju S."/>
            <person name="Secka A."/>
            <person name="Antonio M."/>
            <person name="Oren A."/>
            <person name="Chaudhuri R."/>
            <person name="La Ragione R.M."/>
            <person name="Hildebrand F."/>
            <person name="Pallen M.J."/>
        </authorList>
    </citation>
    <scope>NUCLEOTIDE SEQUENCE [LARGE SCALE GENOMIC DNA]</scope>
    <source>
        <strain evidence="3 4">Sa2BVA9</strain>
    </source>
</reference>
<evidence type="ECO:0000256" key="1">
    <source>
        <dbReference type="SAM" id="MobiDB-lite"/>
    </source>
</evidence>
<keyword evidence="4" id="KW-1185">Reference proteome</keyword>
<feature type="transmembrane region" description="Helical" evidence="2">
    <location>
        <begin position="25"/>
        <end position="46"/>
    </location>
</feature>
<dbReference type="EMBL" id="JACSQL010000002">
    <property type="protein sequence ID" value="MBD7967561.1"/>
    <property type="molecule type" value="Genomic_DNA"/>
</dbReference>
<name>A0ABR8SVL7_9BACL</name>
<comment type="caution">
    <text evidence="3">The sequence shown here is derived from an EMBL/GenBank/DDBJ whole genome shotgun (WGS) entry which is preliminary data.</text>
</comment>
<dbReference type="Pfam" id="PF07454">
    <property type="entry name" value="SpoIIP"/>
    <property type="match status" value="1"/>
</dbReference>